<name>A0A4C1XGR8_EUMVA</name>
<protein>
    <submittedName>
        <fullName evidence="2">Uncharacterized protein</fullName>
    </submittedName>
</protein>
<comment type="caution">
    <text evidence="2">The sequence shown here is derived from an EMBL/GenBank/DDBJ whole genome shotgun (WGS) entry which is preliminary data.</text>
</comment>
<proteinExistence type="predicted"/>
<evidence type="ECO:0000313" key="3">
    <source>
        <dbReference type="Proteomes" id="UP000299102"/>
    </source>
</evidence>
<feature type="region of interest" description="Disordered" evidence="1">
    <location>
        <begin position="178"/>
        <end position="214"/>
    </location>
</feature>
<sequence length="214" mass="22668">MRNGGLTRDAAPAGGPRPGVDNEVGIQLVGFDETSVEVAVKQVVSFVGALAPEHSPGGAAIVRVFTILVAGDGRGGGKNWKPERGLDRSPLLLFNSYISGEGLDLHRVSRKGLPAEPLDLTAGCTKISLTGAFGTRFDITLSPSELRGPALPRRETKSNKLPEIFPKKIWLPVKSRSGAALRPSGAPSESDLSADALIARPDRPPLSRPRVFTY</sequence>
<dbReference type="AlphaFoldDB" id="A0A4C1XGR8"/>
<gene>
    <name evidence="2" type="ORF">EVAR_37928_1</name>
</gene>
<dbReference type="Proteomes" id="UP000299102">
    <property type="component" value="Unassembled WGS sequence"/>
</dbReference>
<reference evidence="2 3" key="1">
    <citation type="journal article" date="2019" name="Commun. Biol.">
        <title>The bagworm genome reveals a unique fibroin gene that provides high tensile strength.</title>
        <authorList>
            <person name="Kono N."/>
            <person name="Nakamura H."/>
            <person name="Ohtoshi R."/>
            <person name="Tomita M."/>
            <person name="Numata K."/>
            <person name="Arakawa K."/>
        </authorList>
    </citation>
    <scope>NUCLEOTIDE SEQUENCE [LARGE SCALE GENOMIC DNA]</scope>
</reference>
<accession>A0A4C1XGR8</accession>
<keyword evidence="3" id="KW-1185">Reference proteome</keyword>
<evidence type="ECO:0000256" key="1">
    <source>
        <dbReference type="SAM" id="MobiDB-lite"/>
    </source>
</evidence>
<organism evidence="2 3">
    <name type="scientific">Eumeta variegata</name>
    <name type="common">Bagworm moth</name>
    <name type="synonym">Eumeta japonica</name>
    <dbReference type="NCBI Taxonomy" id="151549"/>
    <lineage>
        <taxon>Eukaryota</taxon>
        <taxon>Metazoa</taxon>
        <taxon>Ecdysozoa</taxon>
        <taxon>Arthropoda</taxon>
        <taxon>Hexapoda</taxon>
        <taxon>Insecta</taxon>
        <taxon>Pterygota</taxon>
        <taxon>Neoptera</taxon>
        <taxon>Endopterygota</taxon>
        <taxon>Lepidoptera</taxon>
        <taxon>Glossata</taxon>
        <taxon>Ditrysia</taxon>
        <taxon>Tineoidea</taxon>
        <taxon>Psychidae</taxon>
        <taxon>Oiketicinae</taxon>
        <taxon>Eumeta</taxon>
    </lineage>
</organism>
<dbReference type="EMBL" id="BGZK01000813">
    <property type="protein sequence ID" value="GBP61397.1"/>
    <property type="molecule type" value="Genomic_DNA"/>
</dbReference>
<evidence type="ECO:0000313" key="2">
    <source>
        <dbReference type="EMBL" id="GBP61397.1"/>
    </source>
</evidence>